<evidence type="ECO:0000256" key="3">
    <source>
        <dbReference type="PROSITE-ProRule" id="PRU00023"/>
    </source>
</evidence>
<evidence type="ECO:0000313" key="7">
    <source>
        <dbReference type="Proteomes" id="UP000245243"/>
    </source>
</evidence>
<reference evidence="7" key="1">
    <citation type="submission" date="2018-03" db="EMBL/GenBank/DDBJ databases">
        <authorList>
            <person name="Batty M. E."/>
            <person name="Batty M E."/>
        </authorList>
    </citation>
    <scope>NUCLEOTIDE SEQUENCE [LARGE SCALE GENOMIC DNA]</scope>
</reference>
<dbReference type="AlphaFoldDB" id="A0A2U3RR04"/>
<gene>
    <name evidence="6" type="primary">ank13</name>
    <name evidence="6" type="ORF">KARP_01526</name>
</gene>
<organism evidence="6 7">
    <name type="scientific">Orientia tsutsugamushi</name>
    <name type="common">Rickettsia tsutsugamushi</name>
    <dbReference type="NCBI Taxonomy" id="784"/>
    <lineage>
        <taxon>Bacteria</taxon>
        <taxon>Pseudomonadati</taxon>
        <taxon>Pseudomonadota</taxon>
        <taxon>Alphaproteobacteria</taxon>
        <taxon>Rickettsiales</taxon>
        <taxon>Rickettsiaceae</taxon>
        <taxon>Rickettsieae</taxon>
        <taxon>Orientia</taxon>
    </lineage>
</organism>
<dbReference type="SMART" id="SM00248">
    <property type="entry name" value="ANK"/>
    <property type="match status" value="7"/>
</dbReference>
<keyword evidence="1" id="KW-0677">Repeat</keyword>
<feature type="repeat" description="ANK" evidence="3">
    <location>
        <begin position="251"/>
        <end position="285"/>
    </location>
</feature>
<dbReference type="InterPro" id="IPR018272">
    <property type="entry name" value="PRANC_domain"/>
</dbReference>
<dbReference type="PROSITE" id="PS50088">
    <property type="entry name" value="ANK_REPEAT"/>
    <property type="match status" value="7"/>
</dbReference>
<protein>
    <submittedName>
        <fullName evidence="6">Ankyrin repeat-containing protein 13</fullName>
    </submittedName>
</protein>
<evidence type="ECO:0000313" key="6">
    <source>
        <dbReference type="EMBL" id="SPR15640.1"/>
    </source>
</evidence>
<dbReference type="EMBL" id="LS398548">
    <property type="protein sequence ID" value="SPR15640.1"/>
    <property type="molecule type" value="Genomic_DNA"/>
</dbReference>
<feature type="repeat" description="ANK" evidence="3">
    <location>
        <begin position="35"/>
        <end position="67"/>
    </location>
</feature>
<dbReference type="SUPFAM" id="SSF48403">
    <property type="entry name" value="Ankyrin repeat"/>
    <property type="match status" value="1"/>
</dbReference>
<proteinExistence type="predicted"/>
<evidence type="ECO:0000256" key="1">
    <source>
        <dbReference type="ARBA" id="ARBA00022737"/>
    </source>
</evidence>
<dbReference type="Pfam" id="PF12796">
    <property type="entry name" value="Ank_2"/>
    <property type="match status" value="3"/>
</dbReference>
<dbReference type="PANTHER" id="PTHR24171:SF8">
    <property type="entry name" value="BRCA1-ASSOCIATED RING DOMAIN PROTEIN 1"/>
    <property type="match status" value="1"/>
</dbReference>
<dbReference type="GO" id="GO:0004842">
    <property type="term" value="F:ubiquitin-protein transferase activity"/>
    <property type="evidence" value="ECO:0007669"/>
    <property type="project" value="TreeGrafter"/>
</dbReference>
<dbReference type="PANTHER" id="PTHR24171">
    <property type="entry name" value="ANKYRIN REPEAT DOMAIN-CONTAINING PROTEIN 39-RELATED"/>
    <property type="match status" value="1"/>
</dbReference>
<feature type="repeat" description="ANK" evidence="3">
    <location>
        <begin position="148"/>
        <end position="181"/>
    </location>
</feature>
<dbReference type="Pfam" id="PF09372">
    <property type="entry name" value="PRANC"/>
    <property type="match status" value="1"/>
</dbReference>
<dbReference type="Proteomes" id="UP000245243">
    <property type="component" value="Chromosome I"/>
</dbReference>
<feature type="region of interest" description="Disordered" evidence="4">
    <location>
        <begin position="475"/>
        <end position="495"/>
    </location>
</feature>
<name>A0A2U3RR04_ORITS</name>
<dbReference type="PROSITE" id="PS50297">
    <property type="entry name" value="ANK_REP_REGION"/>
    <property type="match status" value="6"/>
</dbReference>
<dbReference type="InterPro" id="IPR002110">
    <property type="entry name" value="Ankyrin_rpt"/>
</dbReference>
<evidence type="ECO:0000256" key="2">
    <source>
        <dbReference type="ARBA" id="ARBA00023043"/>
    </source>
</evidence>
<feature type="domain" description="PRANC" evidence="5">
    <location>
        <begin position="372"/>
        <end position="474"/>
    </location>
</feature>
<sequence length="495" mass="54008">MNTALSSAIKRGDVKAVLDILNEHPGLVNFQQDGDFKTPLHTSVENKQSEITKVLLERSANVTLQDKDGNTPLHFAARDHNLKMTEILLSYGNAIIDMQNNNGQTSLHLASTRPHTYQGASALLSKESLSIAQALLTHGANVNLQDGDGNTALHYATNSFHHLEITEILLNHGANVNAQNNVGDTALHRAAKSRLVPTVLCLLKSGANVHLKGENGNSVLHCAAQQGHGPNEKIVKAVLHHGADVNARNDDGSTPLHHAAEKIHDPLPAIRILLKHGADIDAHDNRNCTPLNNAISSSLIINMQTGIPEFLTSHITKLEYSSDKKTSSAGSLTNQQLIQQSSTLSEYKLACEKELKELSNIKVGGGQKSMLSAFLANTTNDNESSRYIHDPKVQKIYECCEAKFPIYSSALKEHIDAGSTRNQLLHGALESMDDICKEQSKEHSTESNVSWNVIPPEVKLNILKHLSNEDLSEIQQNKTSEAKKKDPQPSGHRCI</sequence>
<dbReference type="GO" id="GO:0085020">
    <property type="term" value="P:protein K6-linked ubiquitination"/>
    <property type="evidence" value="ECO:0007669"/>
    <property type="project" value="TreeGrafter"/>
</dbReference>
<evidence type="ECO:0000259" key="5">
    <source>
        <dbReference type="Pfam" id="PF09372"/>
    </source>
</evidence>
<evidence type="ECO:0000256" key="4">
    <source>
        <dbReference type="SAM" id="MobiDB-lite"/>
    </source>
</evidence>
<dbReference type="RefSeq" id="WP_045912197.1">
    <property type="nucleotide sequence ID" value="NZ_LS398548.1"/>
</dbReference>
<accession>A0A2U3RR04</accession>
<feature type="repeat" description="ANK" evidence="3">
    <location>
        <begin position="182"/>
        <end position="214"/>
    </location>
</feature>
<feature type="repeat" description="ANK" evidence="3">
    <location>
        <begin position="102"/>
        <end position="147"/>
    </location>
</feature>
<dbReference type="InterPro" id="IPR036770">
    <property type="entry name" value="Ankyrin_rpt-contain_sf"/>
</dbReference>
<feature type="repeat" description="ANK" evidence="3">
    <location>
        <begin position="68"/>
        <end position="100"/>
    </location>
</feature>
<dbReference type="Gene3D" id="1.25.40.20">
    <property type="entry name" value="Ankyrin repeat-containing domain"/>
    <property type="match status" value="4"/>
</dbReference>
<keyword evidence="2 3" id="KW-0040">ANK repeat</keyword>
<feature type="repeat" description="ANK" evidence="3">
    <location>
        <begin position="215"/>
        <end position="250"/>
    </location>
</feature>
<dbReference type="PRINTS" id="PR01415">
    <property type="entry name" value="ANKYRIN"/>
</dbReference>